<dbReference type="RefSeq" id="WP_227710344.1">
    <property type="nucleotide sequence ID" value="NZ_JAJEQW010000010.1"/>
</dbReference>
<gene>
    <name evidence="1" type="ORF">LKD47_09895</name>
</gene>
<sequence length="173" mass="19856">MTREEYSAFIAKVAPENARYIMCCEEITGGFERAERYRKDGKPELADMVEQRAIERITIFNRTALTPATVKVGDGVTINLWSDRHAATVIKVTAKTVTVRRDKATLNPDFKPEFIPGGFAAHCTNQSEQSYTYEPDEKGEVRTFHWSDKFQRYGQPGNLTLSKGRHEFYDYNF</sequence>
<organism evidence="1 2">
    <name type="scientific">Roseburia amylophila</name>
    <dbReference type="NCBI Taxonomy" id="2981794"/>
    <lineage>
        <taxon>Bacteria</taxon>
        <taxon>Bacillati</taxon>
        <taxon>Bacillota</taxon>
        <taxon>Clostridia</taxon>
        <taxon>Lachnospirales</taxon>
        <taxon>Lachnospiraceae</taxon>
        <taxon>Roseburia</taxon>
    </lineage>
</organism>
<proteinExistence type="predicted"/>
<evidence type="ECO:0000313" key="2">
    <source>
        <dbReference type="Proteomes" id="UP001198893"/>
    </source>
</evidence>
<protein>
    <submittedName>
        <fullName evidence="1">Uncharacterized protein</fullName>
    </submittedName>
</protein>
<dbReference type="AlphaFoldDB" id="A0AAW4WJJ0"/>
<reference evidence="1" key="1">
    <citation type="submission" date="2021-10" db="EMBL/GenBank/DDBJ databases">
        <title>Anaerobic single-cell dispensing facilitates the cultivation of human gut bacteria.</title>
        <authorList>
            <person name="Afrizal A."/>
        </authorList>
    </citation>
    <scope>NUCLEOTIDE SEQUENCE</scope>
    <source>
        <strain evidence="1">CLA-AA-H204</strain>
    </source>
</reference>
<dbReference type="EMBL" id="JAJEQW010000010">
    <property type="protein sequence ID" value="MCC2242607.1"/>
    <property type="molecule type" value="Genomic_DNA"/>
</dbReference>
<evidence type="ECO:0000313" key="1">
    <source>
        <dbReference type="EMBL" id="MCC2242607.1"/>
    </source>
</evidence>
<accession>A0AAW4WJJ0</accession>
<comment type="caution">
    <text evidence="1">The sequence shown here is derived from an EMBL/GenBank/DDBJ whole genome shotgun (WGS) entry which is preliminary data.</text>
</comment>
<name>A0AAW4WJJ0_9FIRM</name>
<dbReference type="Proteomes" id="UP001198893">
    <property type="component" value="Unassembled WGS sequence"/>
</dbReference>